<protein>
    <submittedName>
        <fullName evidence="1">Uncharacterized protein</fullName>
    </submittedName>
</protein>
<proteinExistence type="predicted"/>
<organism evidence="1 2">
    <name type="scientific">Araneus ventricosus</name>
    <name type="common">Orbweaver spider</name>
    <name type="synonym">Epeira ventricosa</name>
    <dbReference type="NCBI Taxonomy" id="182803"/>
    <lineage>
        <taxon>Eukaryota</taxon>
        <taxon>Metazoa</taxon>
        <taxon>Ecdysozoa</taxon>
        <taxon>Arthropoda</taxon>
        <taxon>Chelicerata</taxon>
        <taxon>Arachnida</taxon>
        <taxon>Araneae</taxon>
        <taxon>Araneomorphae</taxon>
        <taxon>Entelegynae</taxon>
        <taxon>Araneoidea</taxon>
        <taxon>Araneidae</taxon>
        <taxon>Araneus</taxon>
    </lineage>
</organism>
<dbReference type="EMBL" id="BGPR01039946">
    <property type="protein sequence ID" value="GBO15993.1"/>
    <property type="molecule type" value="Genomic_DNA"/>
</dbReference>
<evidence type="ECO:0000313" key="2">
    <source>
        <dbReference type="Proteomes" id="UP000499080"/>
    </source>
</evidence>
<evidence type="ECO:0000313" key="1">
    <source>
        <dbReference type="EMBL" id="GBO15993.1"/>
    </source>
</evidence>
<keyword evidence="2" id="KW-1185">Reference proteome</keyword>
<gene>
    <name evidence="1" type="ORF">AVEN_97604_1</name>
</gene>
<dbReference type="AlphaFoldDB" id="A0A4Y2UT86"/>
<dbReference type="Proteomes" id="UP000499080">
    <property type="component" value="Unassembled WGS sequence"/>
</dbReference>
<name>A0A4Y2UT86_ARAVE</name>
<accession>A0A4Y2UT86</accession>
<reference evidence="1 2" key="1">
    <citation type="journal article" date="2019" name="Sci. Rep.">
        <title>Orb-weaving spider Araneus ventricosus genome elucidates the spidroin gene catalogue.</title>
        <authorList>
            <person name="Kono N."/>
            <person name="Nakamura H."/>
            <person name="Ohtoshi R."/>
            <person name="Moran D.A.P."/>
            <person name="Shinohara A."/>
            <person name="Yoshida Y."/>
            <person name="Fujiwara M."/>
            <person name="Mori M."/>
            <person name="Tomita M."/>
            <person name="Arakawa K."/>
        </authorList>
    </citation>
    <scope>NUCLEOTIDE SEQUENCE [LARGE SCALE GENOMIC DNA]</scope>
</reference>
<comment type="caution">
    <text evidence="1">The sequence shown here is derived from an EMBL/GenBank/DDBJ whole genome shotgun (WGS) entry which is preliminary data.</text>
</comment>
<sequence>MAVFFLLEMNRYFWLSRCHFFLLHEDVPSVPAADGLLITSLTAPLHKSQSPLEKLNASSVNQMLYTLQENYSNDPQHLCIEFFPSPAPCS</sequence>